<evidence type="ECO:0000313" key="3">
    <source>
        <dbReference type="Proteomes" id="UP000078046"/>
    </source>
</evidence>
<dbReference type="SMART" id="SM00577">
    <property type="entry name" value="CPDc"/>
    <property type="match status" value="1"/>
</dbReference>
<dbReference type="EMBL" id="LWCA01000434">
    <property type="protein sequence ID" value="OAF68510.1"/>
    <property type="molecule type" value="Genomic_DNA"/>
</dbReference>
<dbReference type="AlphaFoldDB" id="A0A177B2Y6"/>
<dbReference type="InterPro" id="IPR023214">
    <property type="entry name" value="HAD_sf"/>
</dbReference>
<dbReference type="PANTHER" id="PTHR12210">
    <property type="entry name" value="DULLARD PROTEIN PHOSPHATASE"/>
    <property type="match status" value="1"/>
</dbReference>
<dbReference type="SUPFAM" id="SSF56784">
    <property type="entry name" value="HAD-like"/>
    <property type="match status" value="1"/>
</dbReference>
<gene>
    <name evidence="2" type="ORF">A3Q56_03766</name>
</gene>
<dbReference type="NCBIfam" id="TIGR02251">
    <property type="entry name" value="HIF-SF_euk"/>
    <property type="match status" value="1"/>
</dbReference>
<accession>A0A177B2Y6</accession>
<protein>
    <recommendedName>
        <fullName evidence="1">FCP1 homology domain-containing protein</fullName>
    </recommendedName>
</protein>
<dbReference type="OrthoDB" id="277011at2759"/>
<dbReference type="InterPro" id="IPR004274">
    <property type="entry name" value="FCP1_dom"/>
</dbReference>
<dbReference type="PROSITE" id="PS50969">
    <property type="entry name" value="FCP1"/>
    <property type="match status" value="1"/>
</dbReference>
<sequence>MTNYKKFWQFYEELEEREEKDIDVENPFELSNLKNNQYKAEYYKSDVILKTISLEYQNQFESNIKNDDGSKKTLVLDLDGTLIFSSRSFKEHFDFTVSIYGRLYYIIMRPHLVEFLETMNRMYELVLFTASSKFYADSIIKKFDPNNVLFKKRFYRNSCQRFTGVLVKDLNRVGRNLENIMIIDDLLQAISFQKNNCIMINKWTGESKLDNSLIILAAFLKKICDTTVDVRKIIFDTFHRIHAD</sequence>
<evidence type="ECO:0000313" key="2">
    <source>
        <dbReference type="EMBL" id="OAF68510.1"/>
    </source>
</evidence>
<comment type="caution">
    <text evidence="2">The sequence shown here is derived from an EMBL/GenBank/DDBJ whole genome shotgun (WGS) entry which is preliminary data.</text>
</comment>
<dbReference type="Gene3D" id="3.40.50.1000">
    <property type="entry name" value="HAD superfamily/HAD-like"/>
    <property type="match status" value="1"/>
</dbReference>
<dbReference type="InterPro" id="IPR050365">
    <property type="entry name" value="TIM50"/>
</dbReference>
<proteinExistence type="predicted"/>
<reference evidence="2 3" key="1">
    <citation type="submission" date="2016-04" db="EMBL/GenBank/DDBJ databases">
        <title>The genome of Intoshia linei affirms orthonectids as highly simplified spiralians.</title>
        <authorList>
            <person name="Mikhailov K.V."/>
            <person name="Slusarev G.S."/>
            <person name="Nikitin M.A."/>
            <person name="Logacheva M.D."/>
            <person name="Penin A."/>
            <person name="Aleoshin V."/>
            <person name="Panchin Y.V."/>
        </authorList>
    </citation>
    <scope>NUCLEOTIDE SEQUENCE [LARGE SCALE GENOMIC DNA]</scope>
    <source>
        <strain evidence="2">Intl2013</strain>
        <tissue evidence="2">Whole animal</tissue>
    </source>
</reference>
<organism evidence="2 3">
    <name type="scientific">Intoshia linei</name>
    <dbReference type="NCBI Taxonomy" id="1819745"/>
    <lineage>
        <taxon>Eukaryota</taxon>
        <taxon>Metazoa</taxon>
        <taxon>Spiralia</taxon>
        <taxon>Lophotrochozoa</taxon>
        <taxon>Mesozoa</taxon>
        <taxon>Orthonectida</taxon>
        <taxon>Rhopaluridae</taxon>
        <taxon>Intoshia</taxon>
    </lineage>
</organism>
<dbReference type="Proteomes" id="UP000078046">
    <property type="component" value="Unassembled WGS sequence"/>
</dbReference>
<dbReference type="InterPro" id="IPR036412">
    <property type="entry name" value="HAD-like_sf"/>
</dbReference>
<name>A0A177B2Y6_9BILA</name>
<dbReference type="Pfam" id="PF03031">
    <property type="entry name" value="NIF"/>
    <property type="match status" value="1"/>
</dbReference>
<dbReference type="GO" id="GO:0016791">
    <property type="term" value="F:phosphatase activity"/>
    <property type="evidence" value="ECO:0007669"/>
    <property type="project" value="InterPro"/>
</dbReference>
<dbReference type="CDD" id="cd07521">
    <property type="entry name" value="HAD_FCP1-like"/>
    <property type="match status" value="1"/>
</dbReference>
<evidence type="ECO:0000259" key="1">
    <source>
        <dbReference type="PROSITE" id="PS50969"/>
    </source>
</evidence>
<feature type="domain" description="FCP1 homology" evidence="1">
    <location>
        <begin position="67"/>
        <end position="223"/>
    </location>
</feature>
<dbReference type="InterPro" id="IPR011948">
    <property type="entry name" value="Dullard_phosphatase"/>
</dbReference>
<keyword evidence="3" id="KW-1185">Reference proteome</keyword>